<keyword evidence="3" id="KW-1185">Reference proteome</keyword>
<dbReference type="InterPro" id="IPR002401">
    <property type="entry name" value="Cyt_P450_E_grp-I"/>
</dbReference>
<dbReference type="GO" id="GO:0020037">
    <property type="term" value="F:heme binding"/>
    <property type="evidence" value="ECO:0007669"/>
    <property type="project" value="InterPro"/>
</dbReference>
<dbReference type="GO" id="GO:0005506">
    <property type="term" value="F:iron ion binding"/>
    <property type="evidence" value="ECO:0007669"/>
    <property type="project" value="InterPro"/>
</dbReference>
<evidence type="ECO:0000313" key="2">
    <source>
        <dbReference type="EMBL" id="KAF7190035.1"/>
    </source>
</evidence>
<dbReference type="Pfam" id="PF00067">
    <property type="entry name" value="p450"/>
    <property type="match status" value="1"/>
</dbReference>
<dbReference type="Gene3D" id="1.10.630.10">
    <property type="entry name" value="Cytochrome P450"/>
    <property type="match status" value="1"/>
</dbReference>
<dbReference type="SUPFAM" id="SSF48264">
    <property type="entry name" value="Cytochrome P450"/>
    <property type="match status" value="1"/>
</dbReference>
<dbReference type="Proteomes" id="UP000660729">
    <property type="component" value="Unassembled WGS sequence"/>
</dbReference>
<evidence type="ECO:0000313" key="3">
    <source>
        <dbReference type="Proteomes" id="UP000660729"/>
    </source>
</evidence>
<keyword evidence="1" id="KW-0479">Metal-binding</keyword>
<dbReference type="PANTHER" id="PTHR24305">
    <property type="entry name" value="CYTOCHROME P450"/>
    <property type="match status" value="1"/>
</dbReference>
<name>A0A8H6RDU9_9PEZI</name>
<dbReference type="OrthoDB" id="1470350at2759"/>
<keyword evidence="1" id="KW-0408">Iron</keyword>
<comment type="cofactor">
    <cofactor evidence="1">
        <name>heme</name>
        <dbReference type="ChEBI" id="CHEBI:30413"/>
    </cofactor>
</comment>
<dbReference type="AlphaFoldDB" id="A0A8H6RDU9"/>
<feature type="binding site" description="axial binding residue" evidence="1">
    <location>
        <position position="498"/>
    </location>
    <ligand>
        <name>heme</name>
        <dbReference type="ChEBI" id="CHEBI:30413"/>
    </ligand>
    <ligandPart>
        <name>Fe</name>
        <dbReference type="ChEBI" id="CHEBI:18248"/>
    </ligandPart>
</feature>
<reference evidence="2" key="1">
    <citation type="submission" date="2020-04" db="EMBL/GenBank/DDBJ databases">
        <title>Draft genome resource of the tomato pathogen Pseudocercospora fuligena.</title>
        <authorList>
            <person name="Zaccaron A."/>
        </authorList>
    </citation>
    <scope>NUCLEOTIDE SEQUENCE</scope>
    <source>
        <strain evidence="2">PF001</strain>
    </source>
</reference>
<keyword evidence="2" id="KW-0560">Oxidoreductase</keyword>
<dbReference type="GO" id="GO:0016705">
    <property type="term" value="F:oxidoreductase activity, acting on paired donors, with incorporation or reduction of molecular oxygen"/>
    <property type="evidence" value="ECO:0007669"/>
    <property type="project" value="InterPro"/>
</dbReference>
<sequence length="558" mass="62785">MAPVKQQLAVAIVSTILLQRLTAFPLSYFATIAGLFFAQWTAYMLWMVLVYPRYFSKIRHLPEAPNPHFLLGQTRRIMKEPSGIPMRDWTQNVPNNGLIRYSVWFQERVLITTPAALSEVLVTKNYDFVKPWHFRHGLGRILGIGILLAEGEEHKVQRKNLSPAFSFRHVKNIYPVFWKKSVEMVKSLATASKESTTTEEHISDTDNMDAEKAAQLHERGAIDVGNWSSRATLDIIGLSGMGRDFDSLHDPGNKLNQTYKSIFNPGRAGRFLQILGIFIPFWIMRRLPIKRNQELDAASSYIKQTCRDLIAKKREAMSEKGTVGEVDILSVALESGGFSDEDLVNQMMTFLVAGHETTATAMIWAIYLLCKDKKIQEKLRDDIRKQIPNLESEIQASDIDDCHYLQAVCSEVLRLWAPVSLTMRVTDKDTTVQGEFIPKGTTVILSPWAINTSKHLWGEDALEFKPERWLNADGKANAKGGADSNYAFLTFLHGPRSCIGQKFAVAEFACLLAAWVGRYDTSFEEGSPLAKGELEIKGGITAKPKGGLWCTLKEIPGW</sequence>
<proteinExistence type="predicted"/>
<dbReference type="InterPro" id="IPR001128">
    <property type="entry name" value="Cyt_P450"/>
</dbReference>
<gene>
    <name evidence="2" type="ORF">HII31_08366</name>
</gene>
<protein>
    <submittedName>
        <fullName evidence="2">Cytochrome P450 monooxygenase</fullName>
    </submittedName>
</protein>
<dbReference type="GO" id="GO:0004497">
    <property type="term" value="F:monooxygenase activity"/>
    <property type="evidence" value="ECO:0007669"/>
    <property type="project" value="UniProtKB-KW"/>
</dbReference>
<dbReference type="EMBL" id="JABCIY010000175">
    <property type="protein sequence ID" value="KAF7190035.1"/>
    <property type="molecule type" value="Genomic_DNA"/>
</dbReference>
<dbReference type="FunFam" id="1.10.630.10:FF:000051">
    <property type="entry name" value="Cytochrome P450 monooxygenase (Fum15)"/>
    <property type="match status" value="1"/>
</dbReference>
<comment type="caution">
    <text evidence="2">The sequence shown here is derived from an EMBL/GenBank/DDBJ whole genome shotgun (WGS) entry which is preliminary data.</text>
</comment>
<dbReference type="CDD" id="cd11069">
    <property type="entry name" value="CYP_FUM15-like"/>
    <property type="match status" value="1"/>
</dbReference>
<dbReference type="PRINTS" id="PR00385">
    <property type="entry name" value="P450"/>
</dbReference>
<dbReference type="PRINTS" id="PR00463">
    <property type="entry name" value="EP450I"/>
</dbReference>
<organism evidence="2 3">
    <name type="scientific">Pseudocercospora fuligena</name>
    <dbReference type="NCBI Taxonomy" id="685502"/>
    <lineage>
        <taxon>Eukaryota</taxon>
        <taxon>Fungi</taxon>
        <taxon>Dikarya</taxon>
        <taxon>Ascomycota</taxon>
        <taxon>Pezizomycotina</taxon>
        <taxon>Dothideomycetes</taxon>
        <taxon>Dothideomycetidae</taxon>
        <taxon>Mycosphaerellales</taxon>
        <taxon>Mycosphaerellaceae</taxon>
        <taxon>Pseudocercospora</taxon>
    </lineage>
</organism>
<dbReference type="InterPro" id="IPR050121">
    <property type="entry name" value="Cytochrome_P450_monoxygenase"/>
</dbReference>
<accession>A0A8H6RDU9</accession>
<dbReference type="PANTHER" id="PTHR24305:SF227">
    <property type="entry name" value="P450, PUTATIVE (EUROFUNG)-RELATED"/>
    <property type="match status" value="1"/>
</dbReference>
<keyword evidence="1" id="KW-0349">Heme</keyword>
<keyword evidence="2" id="KW-0503">Monooxygenase</keyword>
<evidence type="ECO:0000256" key="1">
    <source>
        <dbReference type="PIRSR" id="PIRSR602401-1"/>
    </source>
</evidence>
<dbReference type="InterPro" id="IPR036396">
    <property type="entry name" value="Cyt_P450_sf"/>
</dbReference>